<dbReference type="Proteomes" id="UP000006671">
    <property type="component" value="Unassembled WGS sequence"/>
</dbReference>
<organism evidence="2">
    <name type="scientific">Naegleria gruberi</name>
    <name type="common">Amoeba</name>
    <dbReference type="NCBI Taxonomy" id="5762"/>
    <lineage>
        <taxon>Eukaryota</taxon>
        <taxon>Discoba</taxon>
        <taxon>Heterolobosea</taxon>
        <taxon>Tetramitia</taxon>
        <taxon>Eutetramitia</taxon>
        <taxon>Vahlkampfiidae</taxon>
        <taxon>Naegleria</taxon>
    </lineage>
</organism>
<dbReference type="STRING" id="5762.D2V9D7"/>
<dbReference type="InterPro" id="IPR007536">
    <property type="entry name" value="16SrRNA_methylTrfase_J"/>
</dbReference>
<dbReference type="AlphaFoldDB" id="D2V9D7"/>
<dbReference type="eggNOG" id="ENOG502SGA2">
    <property type="taxonomic scope" value="Eukaryota"/>
</dbReference>
<dbReference type="OMA" id="NVICCER"/>
<dbReference type="RefSeq" id="XP_002679185.1">
    <property type="nucleotide sequence ID" value="XM_002679139.1"/>
</dbReference>
<sequence>MKQSVRQALFVRFTSKHHQGFIGAASSGLSEGVVGNTFNAFVRNELFPKFVDKYQLKYGNQVDDNASPLFILNVESGDDVKMTPLLSIVPMFDLQKIQNGIIEKSKLNKPLSIDFMNENSNNLANRGISKSSALFKACSVKNRKAEQVTVLDATTGLGKDTNILSQLGFNLISCERHPLMSLMLRSSISRAKEEGYCKNILHLFTETDSRLLTSESFKETALPDVIYIDPMFTHTGTALPKYDLQVLRQIMTLIDFEEIHNPDFTVIDSANYEKSMVEWALNLHPGIKRVVLKRPKKSPTIMEDKIVHSYSDGPKGDIRYDLYIS</sequence>
<evidence type="ECO:0000313" key="2">
    <source>
        <dbReference type="Proteomes" id="UP000006671"/>
    </source>
</evidence>
<keyword evidence="2" id="KW-1185">Reference proteome</keyword>
<dbReference type="InParanoid" id="D2V9D7"/>
<dbReference type="Gene3D" id="3.40.50.150">
    <property type="entry name" value="Vaccinia Virus protein VP39"/>
    <property type="match status" value="1"/>
</dbReference>
<proteinExistence type="predicted"/>
<dbReference type="InterPro" id="IPR029063">
    <property type="entry name" value="SAM-dependent_MTases_sf"/>
</dbReference>
<protein>
    <submittedName>
        <fullName evidence="1">Predicted protein</fullName>
    </submittedName>
</protein>
<accession>D2V9D7</accession>
<dbReference type="PANTHER" id="PTHR36112">
    <property type="entry name" value="RIBOSOMAL RNA SMALL SUBUNIT METHYLTRANSFERASE J"/>
    <property type="match status" value="1"/>
</dbReference>
<dbReference type="EMBL" id="GG738858">
    <property type="protein sequence ID" value="EFC46441.1"/>
    <property type="molecule type" value="Genomic_DNA"/>
</dbReference>
<dbReference type="SUPFAM" id="SSF53335">
    <property type="entry name" value="S-adenosyl-L-methionine-dependent methyltransferases"/>
    <property type="match status" value="1"/>
</dbReference>
<dbReference type="Pfam" id="PF04445">
    <property type="entry name" value="SAM_MT"/>
    <property type="match status" value="1"/>
</dbReference>
<dbReference type="OrthoDB" id="47189at2759"/>
<reference evidence="1 2" key="1">
    <citation type="journal article" date="2010" name="Cell">
        <title>The genome of Naegleria gruberi illuminates early eukaryotic versatility.</title>
        <authorList>
            <person name="Fritz-Laylin L.K."/>
            <person name="Prochnik S.E."/>
            <person name="Ginger M.L."/>
            <person name="Dacks J.B."/>
            <person name="Carpenter M.L."/>
            <person name="Field M.C."/>
            <person name="Kuo A."/>
            <person name="Paredez A."/>
            <person name="Chapman J."/>
            <person name="Pham J."/>
            <person name="Shu S."/>
            <person name="Neupane R."/>
            <person name="Cipriano M."/>
            <person name="Mancuso J."/>
            <person name="Tu H."/>
            <person name="Salamov A."/>
            <person name="Lindquist E."/>
            <person name="Shapiro H."/>
            <person name="Lucas S."/>
            <person name="Grigoriev I.V."/>
            <person name="Cande W.Z."/>
            <person name="Fulton C."/>
            <person name="Rokhsar D.S."/>
            <person name="Dawson S.C."/>
        </authorList>
    </citation>
    <scope>NUCLEOTIDE SEQUENCE [LARGE SCALE GENOMIC DNA]</scope>
    <source>
        <strain evidence="1 2">NEG-M</strain>
    </source>
</reference>
<dbReference type="GO" id="GO:0008990">
    <property type="term" value="F:rRNA (guanine-N2-)-methyltransferase activity"/>
    <property type="evidence" value="ECO:0007669"/>
    <property type="project" value="InterPro"/>
</dbReference>
<gene>
    <name evidence="1" type="ORF">NAEGRDRAFT_65404</name>
</gene>
<dbReference type="VEuPathDB" id="AmoebaDB:NAEGRDRAFT_65404"/>
<name>D2V9D7_NAEGR</name>
<dbReference type="GeneID" id="8851216"/>
<evidence type="ECO:0000313" key="1">
    <source>
        <dbReference type="EMBL" id="EFC46441.1"/>
    </source>
</evidence>
<dbReference type="PANTHER" id="PTHR36112:SF1">
    <property type="entry name" value="RIBOSOMAL RNA SMALL SUBUNIT METHYLTRANSFERASE J"/>
    <property type="match status" value="1"/>
</dbReference>
<dbReference type="KEGG" id="ngr:NAEGRDRAFT_65404"/>